<accession>A0AAE9XUI9</accession>
<dbReference type="Gene3D" id="3.40.710.10">
    <property type="entry name" value="DD-peptidase/beta-lactamase superfamily"/>
    <property type="match status" value="1"/>
</dbReference>
<dbReference type="KEGG" id="gso:PH603_06010"/>
<dbReference type="EMBL" id="CP116805">
    <property type="protein sequence ID" value="WCL55311.1"/>
    <property type="molecule type" value="Genomic_DNA"/>
</dbReference>
<keyword evidence="1" id="KW-0732">Signal</keyword>
<dbReference type="Proteomes" id="UP001217500">
    <property type="component" value="Chromosome"/>
</dbReference>
<feature type="chain" id="PRO_5042105776" description="Beta-lactamase-related domain-containing protein" evidence="1">
    <location>
        <begin position="19"/>
        <end position="534"/>
    </location>
</feature>
<protein>
    <recommendedName>
        <fullName evidence="4">Beta-lactamase-related domain-containing protein</fullName>
    </recommendedName>
</protein>
<dbReference type="InterPro" id="IPR012338">
    <property type="entry name" value="Beta-lactam/transpept-like"/>
</dbReference>
<feature type="signal peptide" evidence="1">
    <location>
        <begin position="1"/>
        <end position="18"/>
    </location>
</feature>
<sequence length="534" mass="57101">MIRALTFALMLAAAPAFANQPAVRALPMDIMGMAGEAPVPETPVTGTLRLGAISGGGFQKIVDLEGSADNPVLAVRALPDMEIALVSDGHDLIPLNRGIRTTTHPYWDYIVEPGKTWMTDEGETVLSLPFALIEKNANCIHNGVLMAWTGKDGAPARARVQIASETCLYFKFNLWAEADAAWQPEVLNGDAAIARWHAERATALPVQPASALAGIDLAQPDIILPGDMTAYGAVVDGVHYTSGCNTRFGAYPYCDVMPVPSYSFAKTFVGGLGLMRLEAFVPDARERLVVDLVPECSAYEGVTLGHLLDMATGHYRSEKAEADEAAADYLPFFLAASASEKTAFACGHFPRRAAPGTRFSYHTSDTWLLGVAMQALWRQYTGEPDADFYADLMVPLWRKLGLSALAETTRRLDGIPFTGYGLVLHTGDIAKLAHLMAAGDKRLAPALSKGAGLPAGDKSLRYSSGFWQWDAGSAFGCGQQVWLPFLSGYGGLSAVLLPDGGAYYYISDSGVHRFAGPVKALATKAEICGGTKNE</sequence>
<dbReference type="RefSeq" id="WP_289505105.1">
    <property type="nucleotide sequence ID" value="NZ_CP116805.1"/>
</dbReference>
<evidence type="ECO:0008006" key="4">
    <source>
        <dbReference type="Google" id="ProtNLM"/>
    </source>
</evidence>
<dbReference type="SUPFAM" id="SSF56601">
    <property type="entry name" value="beta-lactamase/transpeptidase-like"/>
    <property type="match status" value="1"/>
</dbReference>
<gene>
    <name evidence="2" type="ORF">PH603_06010</name>
</gene>
<evidence type="ECO:0000256" key="1">
    <source>
        <dbReference type="SAM" id="SignalP"/>
    </source>
</evidence>
<name>A0AAE9XUI9_9PROT</name>
<proteinExistence type="predicted"/>
<reference evidence="2" key="1">
    <citation type="submission" date="2023-01" db="EMBL/GenBank/DDBJ databases">
        <title>The genome sequence of Kordiimonadaceae bacterium 6D33.</title>
        <authorList>
            <person name="Liu Y."/>
        </authorList>
    </citation>
    <scope>NUCLEOTIDE SEQUENCE</scope>
    <source>
        <strain evidence="2">6D33</strain>
    </source>
</reference>
<organism evidence="2 3">
    <name type="scientific">Gimibacter soli</name>
    <dbReference type="NCBI Taxonomy" id="3024400"/>
    <lineage>
        <taxon>Bacteria</taxon>
        <taxon>Pseudomonadati</taxon>
        <taxon>Pseudomonadota</taxon>
        <taxon>Alphaproteobacteria</taxon>
        <taxon>Kordiimonadales</taxon>
        <taxon>Temperatibacteraceae</taxon>
        <taxon>Gimibacter</taxon>
    </lineage>
</organism>
<keyword evidence="3" id="KW-1185">Reference proteome</keyword>
<evidence type="ECO:0000313" key="3">
    <source>
        <dbReference type="Proteomes" id="UP001217500"/>
    </source>
</evidence>
<evidence type="ECO:0000313" key="2">
    <source>
        <dbReference type="EMBL" id="WCL55311.1"/>
    </source>
</evidence>
<dbReference type="AlphaFoldDB" id="A0AAE9XUI9"/>